<dbReference type="AlphaFoldDB" id="A0A397SEY8"/>
<feature type="compositionally biased region" description="Basic and acidic residues" evidence="1">
    <location>
        <begin position="1"/>
        <end position="12"/>
    </location>
</feature>
<organism evidence="2 3">
    <name type="scientific">Glomus cerebriforme</name>
    <dbReference type="NCBI Taxonomy" id="658196"/>
    <lineage>
        <taxon>Eukaryota</taxon>
        <taxon>Fungi</taxon>
        <taxon>Fungi incertae sedis</taxon>
        <taxon>Mucoromycota</taxon>
        <taxon>Glomeromycotina</taxon>
        <taxon>Glomeromycetes</taxon>
        <taxon>Glomerales</taxon>
        <taxon>Glomeraceae</taxon>
        <taxon>Glomus</taxon>
    </lineage>
</organism>
<feature type="region of interest" description="Disordered" evidence="1">
    <location>
        <begin position="1"/>
        <end position="25"/>
    </location>
</feature>
<evidence type="ECO:0000313" key="3">
    <source>
        <dbReference type="Proteomes" id="UP000265703"/>
    </source>
</evidence>
<dbReference type="Proteomes" id="UP000265703">
    <property type="component" value="Unassembled WGS sequence"/>
</dbReference>
<evidence type="ECO:0000256" key="1">
    <source>
        <dbReference type="SAM" id="MobiDB-lite"/>
    </source>
</evidence>
<dbReference type="EMBL" id="QKYT01000656">
    <property type="protein sequence ID" value="RIA82537.1"/>
    <property type="molecule type" value="Genomic_DNA"/>
</dbReference>
<evidence type="ECO:0000313" key="2">
    <source>
        <dbReference type="EMBL" id="RIA82537.1"/>
    </source>
</evidence>
<sequence>MTSHEGHTEPENISKQVQQDDTNKEQVKLTQLNSTISLYIGHTFRSWEDVDTFR</sequence>
<accession>A0A397SEY8</accession>
<comment type="caution">
    <text evidence="2">The sequence shown here is derived from an EMBL/GenBank/DDBJ whole genome shotgun (WGS) entry which is preliminary data.</text>
</comment>
<proteinExistence type="predicted"/>
<protein>
    <submittedName>
        <fullName evidence="2">Uncharacterized protein</fullName>
    </submittedName>
</protein>
<reference evidence="2 3" key="1">
    <citation type="submission" date="2018-06" db="EMBL/GenBank/DDBJ databases">
        <title>Comparative genomics reveals the genomic features of Rhizophagus irregularis, R. cerebriforme, R. diaphanum and Gigaspora rosea, and their symbiotic lifestyle signature.</title>
        <authorList>
            <person name="Morin E."/>
            <person name="San Clemente H."/>
            <person name="Chen E.C.H."/>
            <person name="De La Providencia I."/>
            <person name="Hainaut M."/>
            <person name="Kuo A."/>
            <person name="Kohler A."/>
            <person name="Murat C."/>
            <person name="Tang N."/>
            <person name="Roy S."/>
            <person name="Loubradou J."/>
            <person name="Henrissat B."/>
            <person name="Grigoriev I.V."/>
            <person name="Corradi N."/>
            <person name="Roux C."/>
            <person name="Martin F.M."/>
        </authorList>
    </citation>
    <scope>NUCLEOTIDE SEQUENCE [LARGE SCALE GENOMIC DNA]</scope>
    <source>
        <strain evidence="2 3">DAOM 227022</strain>
    </source>
</reference>
<name>A0A397SEY8_9GLOM</name>
<keyword evidence="3" id="KW-1185">Reference proteome</keyword>
<dbReference type="OrthoDB" id="2449263at2759"/>
<gene>
    <name evidence="2" type="ORF">C1645_835211</name>
</gene>